<organism evidence="1 2">
    <name type="scientific">Striga asiatica</name>
    <name type="common">Asiatic witchweed</name>
    <name type="synonym">Buchnera asiatica</name>
    <dbReference type="NCBI Taxonomy" id="4170"/>
    <lineage>
        <taxon>Eukaryota</taxon>
        <taxon>Viridiplantae</taxon>
        <taxon>Streptophyta</taxon>
        <taxon>Embryophyta</taxon>
        <taxon>Tracheophyta</taxon>
        <taxon>Spermatophyta</taxon>
        <taxon>Magnoliopsida</taxon>
        <taxon>eudicotyledons</taxon>
        <taxon>Gunneridae</taxon>
        <taxon>Pentapetalae</taxon>
        <taxon>asterids</taxon>
        <taxon>lamiids</taxon>
        <taxon>Lamiales</taxon>
        <taxon>Orobanchaceae</taxon>
        <taxon>Buchnereae</taxon>
        <taxon>Striga</taxon>
    </lineage>
</organism>
<dbReference type="OrthoDB" id="27652at2759"/>
<comment type="caution">
    <text evidence="1">The sequence shown here is derived from an EMBL/GenBank/DDBJ whole genome shotgun (WGS) entry which is preliminary data.</text>
</comment>
<evidence type="ECO:0000313" key="1">
    <source>
        <dbReference type="EMBL" id="GER34258.1"/>
    </source>
</evidence>
<accession>A0A5A7PNQ5</accession>
<proteinExistence type="predicted"/>
<sequence>MKSASSFRSNRPEGTAPWNWLNRISRNFSEGRESKTSGNPPENKLLLKSSSYRSLRLWNAQFSEVWRETAGYERAIEVDSGDCGREVVIWRGSAEDSGVVAHIASDPVGREVLRVGGDGEFPSLEGLVGLKESRVLELDLKIKLKMRQLRRNDVVGLVTVVKMHGKGDKKKSPNCETLLRSRTTNTRLHSPAETKRISHRYVDAQEFLNYLLNELVNILEKEARATKSDQERKEQRLERGVYRGYRIAAIEGRYSHRAFGGSLN</sequence>
<dbReference type="EMBL" id="BKCP01004861">
    <property type="protein sequence ID" value="GER34258.1"/>
    <property type="molecule type" value="Genomic_DNA"/>
</dbReference>
<gene>
    <name evidence="1" type="ORF">STAS_10463</name>
</gene>
<evidence type="ECO:0000313" key="2">
    <source>
        <dbReference type="Proteomes" id="UP000325081"/>
    </source>
</evidence>
<dbReference type="AlphaFoldDB" id="A0A5A7PNQ5"/>
<reference evidence="2" key="1">
    <citation type="journal article" date="2019" name="Curr. Biol.">
        <title>Genome Sequence of Striga asiatica Provides Insight into the Evolution of Plant Parasitism.</title>
        <authorList>
            <person name="Yoshida S."/>
            <person name="Kim S."/>
            <person name="Wafula E.K."/>
            <person name="Tanskanen J."/>
            <person name="Kim Y.M."/>
            <person name="Honaas L."/>
            <person name="Yang Z."/>
            <person name="Spallek T."/>
            <person name="Conn C.E."/>
            <person name="Ichihashi Y."/>
            <person name="Cheong K."/>
            <person name="Cui S."/>
            <person name="Der J.P."/>
            <person name="Gundlach H."/>
            <person name="Jiao Y."/>
            <person name="Hori C."/>
            <person name="Ishida J.K."/>
            <person name="Kasahara H."/>
            <person name="Kiba T."/>
            <person name="Kim M.S."/>
            <person name="Koo N."/>
            <person name="Laohavisit A."/>
            <person name="Lee Y.H."/>
            <person name="Lumba S."/>
            <person name="McCourt P."/>
            <person name="Mortimer J.C."/>
            <person name="Mutuku J.M."/>
            <person name="Nomura T."/>
            <person name="Sasaki-Sekimoto Y."/>
            <person name="Seto Y."/>
            <person name="Wang Y."/>
            <person name="Wakatake T."/>
            <person name="Sakakibara H."/>
            <person name="Demura T."/>
            <person name="Yamaguchi S."/>
            <person name="Yoneyama K."/>
            <person name="Manabe R.I."/>
            <person name="Nelson D.C."/>
            <person name="Schulman A.H."/>
            <person name="Timko M.P."/>
            <person name="dePamphilis C.W."/>
            <person name="Choi D."/>
            <person name="Shirasu K."/>
        </authorList>
    </citation>
    <scope>NUCLEOTIDE SEQUENCE [LARGE SCALE GENOMIC DNA]</scope>
    <source>
        <strain evidence="2">cv. UVA1</strain>
    </source>
</reference>
<keyword evidence="1" id="KW-0378">Hydrolase</keyword>
<keyword evidence="2" id="KW-1185">Reference proteome</keyword>
<dbReference type="Proteomes" id="UP000325081">
    <property type="component" value="Unassembled WGS sequence"/>
</dbReference>
<name>A0A5A7PNQ5_STRAF</name>
<protein>
    <submittedName>
        <fullName evidence="1">Ubiquitin carboxyl-terminal hydrolase</fullName>
    </submittedName>
</protein>
<dbReference type="GO" id="GO:0016787">
    <property type="term" value="F:hydrolase activity"/>
    <property type="evidence" value="ECO:0007669"/>
    <property type="project" value="UniProtKB-KW"/>
</dbReference>